<evidence type="ECO:0000313" key="1">
    <source>
        <dbReference type="EMBL" id="KOX81385.1"/>
    </source>
</evidence>
<proteinExistence type="predicted"/>
<sequence>MNSNARPSAVKQFLPERKLYGLLCNTDLINSRCVVTNSQASRNSCIHCSIKRGIERCFSRQAV</sequence>
<accession>A0A0M9ABW9</accession>
<protein>
    <submittedName>
        <fullName evidence="1">Uncharacterized protein</fullName>
    </submittedName>
</protein>
<gene>
    <name evidence="1" type="ORF">WN51_10718</name>
</gene>
<name>A0A0M9ABW9_9HYME</name>
<dbReference type="AlphaFoldDB" id="A0A0M9ABW9"/>
<organism evidence="1 2">
    <name type="scientific">Melipona quadrifasciata</name>
    <dbReference type="NCBI Taxonomy" id="166423"/>
    <lineage>
        <taxon>Eukaryota</taxon>
        <taxon>Metazoa</taxon>
        <taxon>Ecdysozoa</taxon>
        <taxon>Arthropoda</taxon>
        <taxon>Hexapoda</taxon>
        <taxon>Insecta</taxon>
        <taxon>Pterygota</taxon>
        <taxon>Neoptera</taxon>
        <taxon>Endopterygota</taxon>
        <taxon>Hymenoptera</taxon>
        <taxon>Apocrita</taxon>
        <taxon>Aculeata</taxon>
        <taxon>Apoidea</taxon>
        <taxon>Anthophila</taxon>
        <taxon>Apidae</taxon>
        <taxon>Melipona</taxon>
    </lineage>
</organism>
<keyword evidence="2" id="KW-1185">Reference proteome</keyword>
<reference evidence="1 2" key="1">
    <citation type="submission" date="2015-07" db="EMBL/GenBank/DDBJ databases">
        <title>The genome of Melipona quadrifasciata.</title>
        <authorList>
            <person name="Pan H."/>
            <person name="Kapheim K."/>
        </authorList>
    </citation>
    <scope>NUCLEOTIDE SEQUENCE [LARGE SCALE GENOMIC DNA]</scope>
    <source>
        <strain evidence="1">0111107301</strain>
        <tissue evidence="1">Whole body</tissue>
    </source>
</reference>
<dbReference type="EMBL" id="KQ435687">
    <property type="protein sequence ID" value="KOX81385.1"/>
    <property type="molecule type" value="Genomic_DNA"/>
</dbReference>
<dbReference type="Proteomes" id="UP000053105">
    <property type="component" value="Unassembled WGS sequence"/>
</dbReference>
<evidence type="ECO:0000313" key="2">
    <source>
        <dbReference type="Proteomes" id="UP000053105"/>
    </source>
</evidence>